<dbReference type="InterPro" id="IPR002403">
    <property type="entry name" value="Cyt_P450_E_grp-IV"/>
</dbReference>
<dbReference type="Proteomes" id="UP000094569">
    <property type="component" value="Unassembled WGS sequence"/>
</dbReference>
<dbReference type="Gene3D" id="1.10.630.10">
    <property type="entry name" value="Cytochrome P450"/>
    <property type="match status" value="2"/>
</dbReference>
<protein>
    <recommendedName>
        <fullName evidence="10">Cytochrome P450</fullName>
    </recommendedName>
</protein>
<dbReference type="InterPro" id="IPR017972">
    <property type="entry name" value="Cyt_P450_CS"/>
</dbReference>
<evidence type="ECO:0000313" key="9">
    <source>
        <dbReference type="Proteomes" id="UP000094569"/>
    </source>
</evidence>
<evidence type="ECO:0000256" key="3">
    <source>
        <dbReference type="ARBA" id="ARBA00022723"/>
    </source>
</evidence>
<dbReference type="GO" id="GO:0016705">
    <property type="term" value="F:oxidoreductase activity, acting on paired donors, with incorporation or reduction of molecular oxygen"/>
    <property type="evidence" value="ECO:0007669"/>
    <property type="project" value="InterPro"/>
</dbReference>
<dbReference type="CDD" id="cd11059">
    <property type="entry name" value="CYP_fungal"/>
    <property type="match status" value="1"/>
</dbReference>
<keyword evidence="5 6" id="KW-0408">Iron</keyword>
<proteinExistence type="inferred from homology"/>
<dbReference type="InterPro" id="IPR001128">
    <property type="entry name" value="Cyt_P450"/>
</dbReference>
<dbReference type="AlphaFoldDB" id="A0A1E3BS16"/>
<dbReference type="VEuPathDB" id="FungiDB:SI65_01351"/>
<evidence type="ECO:0000313" key="8">
    <source>
        <dbReference type="EMBL" id="ODM23762.1"/>
    </source>
</evidence>
<organism evidence="8 9">
    <name type="scientific">Aspergillus cristatus</name>
    <name type="common">Chinese Fuzhuan brick tea-fermentation fungus</name>
    <name type="synonym">Eurotium cristatum</name>
    <dbReference type="NCBI Taxonomy" id="573508"/>
    <lineage>
        <taxon>Eukaryota</taxon>
        <taxon>Fungi</taxon>
        <taxon>Dikarya</taxon>
        <taxon>Ascomycota</taxon>
        <taxon>Pezizomycotina</taxon>
        <taxon>Eurotiomycetes</taxon>
        <taxon>Eurotiomycetidae</taxon>
        <taxon>Eurotiales</taxon>
        <taxon>Aspergillaceae</taxon>
        <taxon>Aspergillus</taxon>
        <taxon>Aspergillus subgen. Aspergillus</taxon>
    </lineage>
</organism>
<dbReference type="PANTHER" id="PTHR24305">
    <property type="entry name" value="CYTOCHROME P450"/>
    <property type="match status" value="1"/>
</dbReference>
<comment type="caution">
    <text evidence="8">The sequence shown here is derived from an EMBL/GenBank/DDBJ whole genome shotgun (WGS) entry which is preliminary data.</text>
</comment>
<accession>A0A1E3BS16</accession>
<evidence type="ECO:0000256" key="6">
    <source>
        <dbReference type="PIRSR" id="PIRSR602403-1"/>
    </source>
</evidence>
<evidence type="ECO:0008006" key="10">
    <source>
        <dbReference type="Google" id="ProtNLM"/>
    </source>
</evidence>
<dbReference type="EMBL" id="JXNT01000001">
    <property type="protein sequence ID" value="ODM23762.1"/>
    <property type="molecule type" value="Genomic_DNA"/>
</dbReference>
<evidence type="ECO:0000256" key="1">
    <source>
        <dbReference type="ARBA" id="ARBA00001971"/>
    </source>
</evidence>
<dbReference type="GO" id="GO:0005506">
    <property type="term" value="F:iron ion binding"/>
    <property type="evidence" value="ECO:0007669"/>
    <property type="project" value="InterPro"/>
</dbReference>
<reference evidence="8 9" key="1">
    <citation type="journal article" date="2016" name="BMC Genomics">
        <title>Comparative genomic and transcriptomic analyses of the Fuzhuan brick tea-fermentation fungus Aspergillus cristatus.</title>
        <authorList>
            <person name="Ge Y."/>
            <person name="Wang Y."/>
            <person name="Liu Y."/>
            <person name="Tan Y."/>
            <person name="Ren X."/>
            <person name="Zhang X."/>
            <person name="Hyde K.D."/>
            <person name="Liu Y."/>
            <person name="Liu Z."/>
        </authorList>
    </citation>
    <scope>NUCLEOTIDE SEQUENCE [LARGE SCALE GENOMIC DNA]</scope>
    <source>
        <strain evidence="8 9">GZAAS20.1005</strain>
    </source>
</reference>
<dbReference type="GO" id="GO:0020037">
    <property type="term" value="F:heme binding"/>
    <property type="evidence" value="ECO:0007669"/>
    <property type="project" value="InterPro"/>
</dbReference>
<dbReference type="InterPro" id="IPR036396">
    <property type="entry name" value="Cyt_P450_sf"/>
</dbReference>
<dbReference type="SUPFAM" id="SSF48264">
    <property type="entry name" value="Cytochrome P450"/>
    <property type="match status" value="1"/>
</dbReference>
<dbReference type="Pfam" id="PF00067">
    <property type="entry name" value="p450"/>
    <property type="match status" value="1"/>
</dbReference>
<dbReference type="PANTHER" id="PTHR24305:SF164">
    <property type="entry name" value="P450, PUTATIVE (EUROFUNG)-RELATED"/>
    <property type="match status" value="1"/>
</dbReference>
<evidence type="ECO:0000256" key="4">
    <source>
        <dbReference type="ARBA" id="ARBA00023002"/>
    </source>
</evidence>
<dbReference type="GO" id="GO:0004497">
    <property type="term" value="F:monooxygenase activity"/>
    <property type="evidence" value="ECO:0007669"/>
    <property type="project" value="UniProtKB-KW"/>
</dbReference>
<dbReference type="InterPro" id="IPR050121">
    <property type="entry name" value="Cytochrome_P450_monoxygenase"/>
</dbReference>
<name>A0A1E3BS16_ASPCR</name>
<feature type="binding site" description="axial binding residue" evidence="6">
    <location>
        <position position="407"/>
    </location>
    <ligand>
        <name>heme</name>
        <dbReference type="ChEBI" id="CHEBI:30413"/>
    </ligand>
    <ligandPart>
        <name>Fe</name>
        <dbReference type="ChEBI" id="CHEBI:18248"/>
    </ligandPart>
</feature>
<keyword evidence="6 7" id="KW-0349">Heme</keyword>
<comment type="similarity">
    <text evidence="2 7">Belongs to the cytochrome P450 family.</text>
</comment>
<evidence type="ECO:0000256" key="7">
    <source>
        <dbReference type="RuleBase" id="RU000461"/>
    </source>
</evidence>
<sequence length="470" mass="53085">MTFPFTDDILAQTHSSSNEIKVSLALGALLILIAAKLRLAREDYNGTRTRKLNALHKQYGPVVRIGPNEVTFNSTSALRAIYGAGSGFERTEFYRMFEAYGRKNMFSFAGVKEHGERKKMFAHAYAKSVMLRGENAAMIERKVKLFLELLEREGRESEIFSTLHYFSLDNITEFLYGRFGRTACLEGVGKDRALISDIVDTARRTLSWYTVHFPGFTEWLYSRTGIMACVARRFYPMRRPTTYTENGIEDLDIAAECADHLFAGIDTTSDTLVFLIWSLSRPQHRKFQERLIQEVRAVTEDGLNADGVPRAEMCDRLPYVDAVIKETLRLYAPLPGSEPRSLSKTATIDGFVIPARTVVSISPYALHRNPDIFKDPSAFNPERWLDSRGSAEMKKWFWAFSSGGRMCIGMHLAMAEMTTSVAAIYRKCNTVTRGGFDVISPGVTARYEVFFDEGCSGVQEHECQIGFVPQ</sequence>
<keyword evidence="3 6" id="KW-0479">Metal-binding</keyword>
<keyword evidence="7" id="KW-0503">Monooxygenase</keyword>
<gene>
    <name evidence="8" type="ORF">SI65_01351</name>
</gene>
<dbReference type="PRINTS" id="PR00465">
    <property type="entry name" value="EP450IV"/>
</dbReference>
<evidence type="ECO:0000256" key="5">
    <source>
        <dbReference type="ARBA" id="ARBA00023004"/>
    </source>
</evidence>
<dbReference type="PRINTS" id="PR00385">
    <property type="entry name" value="P450"/>
</dbReference>
<dbReference type="OrthoDB" id="1470350at2759"/>
<evidence type="ECO:0000256" key="2">
    <source>
        <dbReference type="ARBA" id="ARBA00010617"/>
    </source>
</evidence>
<keyword evidence="4 7" id="KW-0560">Oxidoreductase</keyword>
<keyword evidence="9" id="KW-1185">Reference proteome</keyword>
<dbReference type="STRING" id="573508.A0A1E3BS16"/>
<dbReference type="PROSITE" id="PS00086">
    <property type="entry name" value="CYTOCHROME_P450"/>
    <property type="match status" value="1"/>
</dbReference>
<comment type="cofactor">
    <cofactor evidence="1 6">
        <name>heme</name>
        <dbReference type="ChEBI" id="CHEBI:30413"/>
    </cofactor>
</comment>